<evidence type="ECO:0000256" key="6">
    <source>
        <dbReference type="ARBA" id="ARBA00023136"/>
    </source>
</evidence>
<dbReference type="Proteomes" id="UP000294862">
    <property type="component" value="Unassembled WGS sequence"/>
</dbReference>
<keyword evidence="7" id="KW-0998">Cell outer membrane</keyword>
<feature type="chain" id="PRO_5020544540" evidence="8">
    <location>
        <begin position="25"/>
        <end position="379"/>
    </location>
</feature>
<evidence type="ECO:0000313" key="10">
    <source>
        <dbReference type="Proteomes" id="UP000294862"/>
    </source>
</evidence>
<dbReference type="AlphaFoldDB" id="A0A4R2IC79"/>
<evidence type="ECO:0000256" key="3">
    <source>
        <dbReference type="ARBA" id="ARBA00004613"/>
    </source>
</evidence>
<dbReference type="Gene3D" id="2.160.20.10">
    <property type="entry name" value="Single-stranded right-handed beta-helix, Pectin lyase-like"/>
    <property type="match status" value="1"/>
</dbReference>
<evidence type="ECO:0000313" key="9">
    <source>
        <dbReference type="EMBL" id="TCO42143.1"/>
    </source>
</evidence>
<dbReference type="GO" id="GO:0009279">
    <property type="term" value="C:cell outer membrane"/>
    <property type="evidence" value="ECO:0007669"/>
    <property type="project" value="UniProtKB-SubCell"/>
</dbReference>
<dbReference type="InterPro" id="IPR011050">
    <property type="entry name" value="Pectin_lyase_fold/virulence"/>
</dbReference>
<dbReference type="OrthoDB" id="6057622at2"/>
<evidence type="ECO:0000256" key="7">
    <source>
        <dbReference type="ARBA" id="ARBA00023237"/>
    </source>
</evidence>
<reference evidence="9 10" key="1">
    <citation type="journal article" date="2015" name="Stand. Genomic Sci.">
        <title>Genomic Encyclopedia of Bacterial and Archaeal Type Strains, Phase III: the genomes of soil and plant-associated and newly described type strains.</title>
        <authorList>
            <person name="Whitman W.B."/>
            <person name="Woyke T."/>
            <person name="Klenk H.P."/>
            <person name="Zhou Y."/>
            <person name="Lilburn T.G."/>
            <person name="Beck B.J."/>
            <person name="De Vos P."/>
            <person name="Vandamme P."/>
            <person name="Eisen J.A."/>
            <person name="Garrity G."/>
            <person name="Hugenholtz P."/>
            <person name="Kyrpides N.C."/>
        </authorList>
    </citation>
    <scope>NUCLEOTIDE SEQUENCE [LARGE SCALE GENOMIC DNA]</scope>
    <source>
        <strain evidence="9 10">A3</strain>
    </source>
</reference>
<dbReference type="GO" id="GO:0005576">
    <property type="term" value="C:extracellular region"/>
    <property type="evidence" value="ECO:0007669"/>
    <property type="project" value="UniProtKB-SubCell"/>
</dbReference>
<dbReference type="InterPro" id="IPR003368">
    <property type="entry name" value="POMP_repeat"/>
</dbReference>
<gene>
    <name evidence="9" type="ORF">EV148_102502</name>
</gene>
<evidence type="ECO:0000256" key="1">
    <source>
        <dbReference type="ARBA" id="ARBA00004196"/>
    </source>
</evidence>
<dbReference type="NCBIfam" id="TIGR01376">
    <property type="entry name" value="POMP_repeat"/>
    <property type="match status" value="1"/>
</dbReference>
<dbReference type="RefSeq" id="WP_131995342.1">
    <property type="nucleotide sequence ID" value="NZ_JACGXM010000011.1"/>
</dbReference>
<accession>A0A4R2IC79</accession>
<evidence type="ECO:0000256" key="4">
    <source>
        <dbReference type="ARBA" id="ARBA00022525"/>
    </source>
</evidence>
<comment type="caution">
    <text evidence="9">The sequence shown here is derived from an EMBL/GenBank/DDBJ whole genome shotgun (WGS) entry which is preliminary data.</text>
</comment>
<keyword evidence="5 8" id="KW-0732">Signal</keyword>
<dbReference type="EMBL" id="SLWQ01000002">
    <property type="protein sequence ID" value="TCO42143.1"/>
    <property type="molecule type" value="Genomic_DNA"/>
</dbReference>
<keyword evidence="4" id="KW-0964">Secreted</keyword>
<keyword evidence="6" id="KW-0472">Membrane</keyword>
<sequence>MNARARISRFLFASLLLAAGDAAATNAVVSPPNCNEAGFTTALNTVDNSGGGTITFNCGTATITFTGYKTIAHDVVIDGGSAITFDGGNSSALFQVFASAHVTLKGLTLQHAKFSGAHALENFGMLTLDHVRVQNNVSTGPTVANGGSLRVRWSTFTANQNTATGIGGDGGAIANDGGDATITSSTFSGNSTGRYGGAIFSNSTLDVVNSTFTGNGAGTGGGAIYQTGAGTSTVMYSTIAGNTGGVFGGGIYNDGGGNAALILSRSIIAGNTNGNCDGVLTSGGYNVWSGATSCPFSQPGDGSGNPVLGALANNGGPTQTMAPGSGSAAINRIPVAQCAYPYDQRGAVRPQPVLPSGGCDSGAVEVGSVIDLIFQDGFD</sequence>
<proteinExistence type="predicted"/>
<protein>
    <submittedName>
        <fullName evidence="9">Putative outer membrane repeat protein</fullName>
    </submittedName>
</protein>
<name>A0A4R2IC79_9GAMM</name>
<evidence type="ECO:0000256" key="8">
    <source>
        <dbReference type="SAM" id="SignalP"/>
    </source>
</evidence>
<dbReference type="SUPFAM" id="SSF51126">
    <property type="entry name" value="Pectin lyase-like"/>
    <property type="match status" value="1"/>
</dbReference>
<dbReference type="InterPro" id="IPR012334">
    <property type="entry name" value="Pectin_lyas_fold"/>
</dbReference>
<comment type="subcellular location">
    <subcellularLocation>
        <location evidence="1">Cell envelope</location>
    </subcellularLocation>
    <subcellularLocation>
        <location evidence="2">Cell outer membrane</location>
    </subcellularLocation>
    <subcellularLocation>
        <location evidence="3">Secreted</location>
    </subcellularLocation>
</comment>
<evidence type="ECO:0000256" key="5">
    <source>
        <dbReference type="ARBA" id="ARBA00022729"/>
    </source>
</evidence>
<keyword evidence="10" id="KW-1185">Reference proteome</keyword>
<dbReference type="InterPro" id="IPR059226">
    <property type="entry name" value="Choice_anch_Q_dom"/>
</dbReference>
<dbReference type="NCBIfam" id="NF041518">
    <property type="entry name" value="choice_anch_Q"/>
    <property type="match status" value="1"/>
</dbReference>
<dbReference type="Pfam" id="PF02415">
    <property type="entry name" value="Chlam_PMP"/>
    <property type="match status" value="2"/>
</dbReference>
<evidence type="ECO:0000256" key="2">
    <source>
        <dbReference type="ARBA" id="ARBA00004442"/>
    </source>
</evidence>
<feature type="signal peptide" evidence="8">
    <location>
        <begin position="1"/>
        <end position="24"/>
    </location>
</feature>
<organism evidence="9 10">
    <name type="scientific">Dokdonella fugitiva</name>
    <dbReference type="NCBI Taxonomy" id="328517"/>
    <lineage>
        <taxon>Bacteria</taxon>
        <taxon>Pseudomonadati</taxon>
        <taxon>Pseudomonadota</taxon>
        <taxon>Gammaproteobacteria</taxon>
        <taxon>Lysobacterales</taxon>
        <taxon>Rhodanobacteraceae</taxon>
        <taxon>Dokdonella</taxon>
    </lineage>
</organism>